<dbReference type="PROSITE" id="PS00036">
    <property type="entry name" value="BZIP_BASIC"/>
    <property type="match status" value="1"/>
</dbReference>
<dbReference type="Pfam" id="PF00170">
    <property type="entry name" value="bZIP_1"/>
    <property type="match status" value="1"/>
</dbReference>
<evidence type="ECO:0000259" key="8">
    <source>
        <dbReference type="PROSITE" id="PS50217"/>
    </source>
</evidence>
<reference evidence="9" key="2">
    <citation type="submission" date="2023-05" db="EMBL/GenBank/DDBJ databases">
        <authorList>
            <person name="Schelkunov M.I."/>
        </authorList>
    </citation>
    <scope>NUCLEOTIDE SEQUENCE</scope>
    <source>
        <strain evidence="9">Hsosn_3</strain>
        <tissue evidence="9">Leaf</tissue>
    </source>
</reference>
<comment type="caution">
    <text evidence="9">The sequence shown here is derived from an EMBL/GenBank/DDBJ whole genome shotgun (WGS) entry which is preliminary data.</text>
</comment>
<dbReference type="GO" id="GO:0003700">
    <property type="term" value="F:DNA-binding transcription factor activity"/>
    <property type="evidence" value="ECO:0007669"/>
    <property type="project" value="InterPro"/>
</dbReference>
<keyword evidence="10" id="KW-1185">Reference proteome</keyword>
<dbReference type="PROSITE" id="PS50217">
    <property type="entry name" value="BZIP"/>
    <property type="match status" value="1"/>
</dbReference>
<evidence type="ECO:0000256" key="1">
    <source>
        <dbReference type="ARBA" id="ARBA00004123"/>
    </source>
</evidence>
<dbReference type="GO" id="GO:0005634">
    <property type="term" value="C:nucleus"/>
    <property type="evidence" value="ECO:0007669"/>
    <property type="project" value="UniProtKB-SubCell"/>
</dbReference>
<dbReference type="EMBL" id="JAUIZM010000004">
    <property type="protein sequence ID" value="KAK1390988.1"/>
    <property type="molecule type" value="Genomic_DNA"/>
</dbReference>
<feature type="region of interest" description="Disordered" evidence="7">
    <location>
        <begin position="239"/>
        <end position="282"/>
    </location>
</feature>
<feature type="region of interest" description="Disordered" evidence="7">
    <location>
        <begin position="121"/>
        <end position="141"/>
    </location>
</feature>
<organism evidence="9 10">
    <name type="scientific">Heracleum sosnowskyi</name>
    <dbReference type="NCBI Taxonomy" id="360622"/>
    <lineage>
        <taxon>Eukaryota</taxon>
        <taxon>Viridiplantae</taxon>
        <taxon>Streptophyta</taxon>
        <taxon>Embryophyta</taxon>
        <taxon>Tracheophyta</taxon>
        <taxon>Spermatophyta</taxon>
        <taxon>Magnoliopsida</taxon>
        <taxon>eudicotyledons</taxon>
        <taxon>Gunneridae</taxon>
        <taxon>Pentapetalae</taxon>
        <taxon>asterids</taxon>
        <taxon>campanulids</taxon>
        <taxon>Apiales</taxon>
        <taxon>Apiaceae</taxon>
        <taxon>Apioideae</taxon>
        <taxon>apioid superclade</taxon>
        <taxon>Tordylieae</taxon>
        <taxon>Tordyliinae</taxon>
        <taxon>Heracleum</taxon>
    </lineage>
</organism>
<keyword evidence="6" id="KW-0175">Coiled coil</keyword>
<evidence type="ECO:0000313" key="9">
    <source>
        <dbReference type="EMBL" id="KAK1390988.1"/>
    </source>
</evidence>
<evidence type="ECO:0000256" key="5">
    <source>
        <dbReference type="PROSITE-ProRule" id="PRU00708"/>
    </source>
</evidence>
<keyword evidence="3" id="KW-0238">DNA-binding</keyword>
<feature type="domain" description="BZIP" evidence="8">
    <location>
        <begin position="292"/>
        <end position="343"/>
    </location>
</feature>
<evidence type="ECO:0000256" key="6">
    <source>
        <dbReference type="SAM" id="Coils"/>
    </source>
</evidence>
<dbReference type="GO" id="GO:0045893">
    <property type="term" value="P:positive regulation of DNA-templated transcription"/>
    <property type="evidence" value="ECO:0007669"/>
    <property type="project" value="InterPro"/>
</dbReference>
<dbReference type="InterPro" id="IPR004827">
    <property type="entry name" value="bZIP"/>
</dbReference>
<dbReference type="SMART" id="SM00338">
    <property type="entry name" value="BRLZ"/>
    <property type="match status" value="1"/>
</dbReference>
<dbReference type="InterPro" id="IPR043452">
    <property type="entry name" value="BZIP46-like"/>
</dbReference>
<dbReference type="PROSITE" id="PS51375">
    <property type="entry name" value="PPR"/>
    <property type="match status" value="1"/>
</dbReference>
<evidence type="ECO:0000256" key="2">
    <source>
        <dbReference type="ARBA" id="ARBA00022737"/>
    </source>
</evidence>
<dbReference type="AlphaFoldDB" id="A0AAD8ITY0"/>
<reference evidence="9" key="1">
    <citation type="submission" date="2023-02" db="EMBL/GenBank/DDBJ databases">
        <title>Genome of toxic invasive species Heracleum sosnowskyi carries increased number of genes despite the absence of recent whole-genome duplications.</title>
        <authorList>
            <person name="Schelkunov M."/>
            <person name="Shtratnikova V."/>
            <person name="Makarenko M."/>
            <person name="Klepikova A."/>
            <person name="Omelchenko D."/>
            <person name="Novikova G."/>
            <person name="Obukhova E."/>
            <person name="Bogdanov V."/>
            <person name="Penin A."/>
            <person name="Logacheva M."/>
        </authorList>
    </citation>
    <scope>NUCLEOTIDE SEQUENCE</scope>
    <source>
        <strain evidence="9">Hsosn_3</strain>
        <tissue evidence="9">Leaf</tissue>
    </source>
</reference>
<keyword evidence="2" id="KW-0677">Repeat</keyword>
<dbReference type="NCBIfam" id="TIGR00756">
    <property type="entry name" value="PPR"/>
    <property type="match status" value="2"/>
</dbReference>
<feature type="compositionally biased region" description="Polar residues" evidence="7">
    <location>
        <begin position="257"/>
        <end position="276"/>
    </location>
</feature>
<dbReference type="SUPFAM" id="SSF57959">
    <property type="entry name" value="Leucine zipper domain"/>
    <property type="match status" value="1"/>
</dbReference>
<protein>
    <recommendedName>
        <fullName evidence="8">BZIP domain-containing protein</fullName>
    </recommendedName>
</protein>
<dbReference type="InterPro" id="IPR011990">
    <property type="entry name" value="TPR-like_helical_dom_sf"/>
</dbReference>
<accession>A0AAD8ITY0</accession>
<dbReference type="InterPro" id="IPR002885">
    <property type="entry name" value="PPR_rpt"/>
</dbReference>
<comment type="subcellular location">
    <subcellularLocation>
        <location evidence="1">Nucleus</location>
    </subcellularLocation>
</comment>
<feature type="coiled-coil region" evidence="6">
    <location>
        <begin position="317"/>
        <end position="351"/>
    </location>
</feature>
<feature type="repeat" description="PPR" evidence="5">
    <location>
        <begin position="390"/>
        <end position="424"/>
    </location>
</feature>
<dbReference type="Gene3D" id="1.25.40.10">
    <property type="entry name" value="Tetratricopeptide repeat domain"/>
    <property type="match status" value="1"/>
</dbReference>
<evidence type="ECO:0000256" key="3">
    <source>
        <dbReference type="ARBA" id="ARBA00023125"/>
    </source>
</evidence>
<dbReference type="Proteomes" id="UP001237642">
    <property type="component" value="Unassembled WGS sequence"/>
</dbReference>
<dbReference type="PANTHER" id="PTHR22952:SF175">
    <property type="entry name" value="PROTEIN ABSCISIC ACID-INSENSITIVE 5"/>
    <property type="match status" value="1"/>
</dbReference>
<evidence type="ECO:0000313" key="10">
    <source>
        <dbReference type="Proteomes" id="UP001237642"/>
    </source>
</evidence>
<evidence type="ECO:0000256" key="7">
    <source>
        <dbReference type="SAM" id="MobiDB-lite"/>
    </source>
</evidence>
<sequence>MSNFSLNLDEFQHIFSGEFESFGSMDVDDLLDNILTAEEIQAYERTLDPDLSIALSTAVPTAAATANVNPQFPEGEIITSTVNGTDTQQSLLRRGSLTFPSPLSQKTVDEVWDELHKLQQEQENGSAANVQEVDSAQRQTTSEEITLEDFLIMAGVVRAHDRPPSPLLQQSCVLYQDNNNTALGSGPPGSMVGPAMGSGGGGDVPAYQALLERSVKDAESIAVRTSSGYQPQEVRYNRKMQNNAGGGGCQQGSAASPVSSDSVEANQSKSVNNLPMNGNAADKCIGPVQKMVARNQRRMIKNRESAARSRARRQAHTRDLEAELRVLKEENARLRQDLEAIRRIKQQYMEKFIIANKVKVRKEGLKRSWSCWNGRIDLAVGLFERMLDRNLVFWNTVVNALVKCGRIEDAERLFDEMPEKDVVSWTAMIGGLAIFGRVDDARRLFDRMPWNAMVTGDTHNKRLD</sequence>
<proteinExistence type="predicted"/>
<name>A0AAD8ITY0_9APIA</name>
<dbReference type="PANTHER" id="PTHR22952">
    <property type="entry name" value="CAMP-RESPONSE ELEMENT BINDING PROTEIN-RELATED"/>
    <property type="match status" value="1"/>
</dbReference>
<dbReference type="InterPro" id="IPR046347">
    <property type="entry name" value="bZIP_sf"/>
</dbReference>
<keyword evidence="4" id="KW-0539">Nucleus</keyword>
<dbReference type="Pfam" id="PF01535">
    <property type="entry name" value="PPR"/>
    <property type="match status" value="3"/>
</dbReference>
<dbReference type="GO" id="GO:0003677">
    <property type="term" value="F:DNA binding"/>
    <property type="evidence" value="ECO:0007669"/>
    <property type="project" value="UniProtKB-KW"/>
</dbReference>
<gene>
    <name evidence="9" type="ORF">POM88_019166</name>
</gene>
<dbReference type="Gene3D" id="1.20.5.170">
    <property type="match status" value="1"/>
</dbReference>
<evidence type="ECO:0000256" key="4">
    <source>
        <dbReference type="ARBA" id="ARBA00023242"/>
    </source>
</evidence>